<sequence>MKEVCKGYENKLETICSDVFEFLERDLNQRFDLVCAVGFLHHIKDYLALIQKAVSLIKPKGYFFSFEDPLYHKTLDFYSFFLSQCLYYSWRITQGDILGGLYRKMRRVLIGYKDDVYDNTEYHAIRSGVDQESIINLLKNHGFSCSIGYYFSNQSPLLQSLGKKLKIKNYFYIIGKRL</sequence>
<protein>
    <submittedName>
        <fullName evidence="1">SAM-dependent methyltransferase</fullName>
    </submittedName>
</protein>
<keyword evidence="1" id="KW-0489">Methyltransferase</keyword>
<organism evidence="1 2">
    <name type="scientific">Methylacidiphilum infernorum (isolate V4)</name>
    <name type="common">Methylokorus infernorum (strain V4)</name>
    <dbReference type="NCBI Taxonomy" id="481448"/>
    <lineage>
        <taxon>Bacteria</taxon>
        <taxon>Pseudomonadati</taxon>
        <taxon>Verrucomicrobiota</taxon>
        <taxon>Methylacidiphilae</taxon>
        <taxon>Methylacidiphilales</taxon>
        <taxon>Methylacidiphilaceae</taxon>
        <taxon>Methylacidiphilum (ex Ratnadevi et al. 2023)</taxon>
    </lineage>
</organism>
<name>B3DZJ5_METI4</name>
<proteinExistence type="predicted"/>
<keyword evidence="1" id="KW-0808">Transferase</keyword>
<dbReference type="InterPro" id="IPR029063">
    <property type="entry name" value="SAM-dependent_MTases_sf"/>
</dbReference>
<dbReference type="EMBL" id="CP000975">
    <property type="protein sequence ID" value="ACD82612.1"/>
    <property type="molecule type" value="Genomic_DNA"/>
</dbReference>
<dbReference type="Pfam" id="PF13489">
    <property type="entry name" value="Methyltransf_23"/>
    <property type="match status" value="1"/>
</dbReference>
<evidence type="ECO:0000313" key="2">
    <source>
        <dbReference type="Proteomes" id="UP000009149"/>
    </source>
</evidence>
<dbReference type="GO" id="GO:0032259">
    <property type="term" value="P:methylation"/>
    <property type="evidence" value="ECO:0007669"/>
    <property type="project" value="UniProtKB-KW"/>
</dbReference>
<dbReference type="eggNOG" id="ENOG50346TU">
    <property type="taxonomic scope" value="Bacteria"/>
</dbReference>
<dbReference type="Proteomes" id="UP000009149">
    <property type="component" value="Chromosome"/>
</dbReference>
<dbReference type="Gene3D" id="3.40.50.150">
    <property type="entry name" value="Vaccinia Virus protein VP39"/>
    <property type="match status" value="1"/>
</dbReference>
<dbReference type="CDD" id="cd02440">
    <property type="entry name" value="AdoMet_MTases"/>
    <property type="match status" value="1"/>
</dbReference>
<accession>B3DZJ5</accession>
<dbReference type="HOGENOM" id="CLU_1508914_0_0_0"/>
<dbReference type="STRING" id="481448.Minf_0554"/>
<dbReference type="SUPFAM" id="SSF53335">
    <property type="entry name" value="S-adenosyl-L-methionine-dependent methyltransferases"/>
    <property type="match status" value="1"/>
</dbReference>
<dbReference type="GO" id="GO:0008168">
    <property type="term" value="F:methyltransferase activity"/>
    <property type="evidence" value="ECO:0007669"/>
    <property type="project" value="UniProtKB-KW"/>
</dbReference>
<dbReference type="AlphaFoldDB" id="B3DZJ5"/>
<gene>
    <name evidence="1" type="primary">smtA</name>
    <name evidence="1" type="ordered locus">Minf_0554</name>
</gene>
<evidence type="ECO:0000313" key="1">
    <source>
        <dbReference type="EMBL" id="ACD82612.1"/>
    </source>
</evidence>
<dbReference type="KEGG" id="min:Minf_0554"/>
<reference evidence="1 2" key="1">
    <citation type="journal article" date="2008" name="Biol. Direct">
        <title>Complete genome sequence of the extremely acidophilic methanotroph isolate V4, Methylacidiphilum infernorum, a representative of the bacterial phylum Verrucomicrobia.</title>
        <authorList>
            <person name="Hou S."/>
            <person name="Makarova K.S."/>
            <person name="Saw J.H."/>
            <person name="Senin P."/>
            <person name="Ly B.V."/>
            <person name="Zhou Z."/>
            <person name="Ren Y."/>
            <person name="Wang J."/>
            <person name="Galperin M.Y."/>
            <person name="Omelchenko M.V."/>
            <person name="Wolf Y.I."/>
            <person name="Yutin N."/>
            <person name="Koonin E.V."/>
            <person name="Stott M.B."/>
            <person name="Mountain B.W."/>
            <person name="Crowe M.A."/>
            <person name="Smirnova A.V."/>
            <person name="Dunfield P.F."/>
            <person name="Feng L."/>
            <person name="Wang L."/>
            <person name="Alam M."/>
        </authorList>
    </citation>
    <scope>NUCLEOTIDE SEQUENCE [LARGE SCALE GENOMIC DNA]</scope>
    <source>
        <strain evidence="2">Isolate V4</strain>
    </source>
</reference>